<comment type="similarity">
    <text evidence="2">Belongs to the JARID1 histone demethylase family.</text>
</comment>
<feature type="region of interest" description="Disordered" evidence="5">
    <location>
        <begin position="1"/>
        <end position="71"/>
    </location>
</feature>
<organism evidence="6 7">
    <name type="scientific">Datura stramonium</name>
    <name type="common">Jimsonweed</name>
    <name type="synonym">Common thornapple</name>
    <dbReference type="NCBI Taxonomy" id="4076"/>
    <lineage>
        <taxon>Eukaryota</taxon>
        <taxon>Viridiplantae</taxon>
        <taxon>Streptophyta</taxon>
        <taxon>Embryophyta</taxon>
        <taxon>Tracheophyta</taxon>
        <taxon>Spermatophyta</taxon>
        <taxon>Magnoliopsida</taxon>
        <taxon>eudicotyledons</taxon>
        <taxon>Gunneridae</taxon>
        <taxon>Pentapetalae</taxon>
        <taxon>asterids</taxon>
        <taxon>lamiids</taxon>
        <taxon>Solanales</taxon>
        <taxon>Solanaceae</taxon>
        <taxon>Solanoideae</taxon>
        <taxon>Datureae</taxon>
        <taxon>Datura</taxon>
    </lineage>
</organism>
<dbReference type="EMBL" id="JACEIK010000652">
    <property type="protein sequence ID" value="MCD7460407.1"/>
    <property type="molecule type" value="Genomic_DNA"/>
</dbReference>
<protein>
    <submittedName>
        <fullName evidence="6">Uncharacterized protein</fullName>
    </submittedName>
</protein>
<evidence type="ECO:0000313" key="7">
    <source>
        <dbReference type="Proteomes" id="UP000823775"/>
    </source>
</evidence>
<evidence type="ECO:0000256" key="2">
    <source>
        <dbReference type="ARBA" id="ARBA00006801"/>
    </source>
</evidence>
<accession>A0ABS8SND0</accession>
<evidence type="ECO:0000256" key="1">
    <source>
        <dbReference type="ARBA" id="ARBA00004123"/>
    </source>
</evidence>
<gene>
    <name evidence="6" type="ORF">HAX54_043502</name>
</gene>
<dbReference type="PANTHER" id="PTHR12549:SF49">
    <property type="entry name" value="LYSINE-SPECIFIC DEMETHYLASE JMJ25-LIKE ISOFORM X1"/>
    <property type="match status" value="1"/>
</dbReference>
<evidence type="ECO:0000256" key="3">
    <source>
        <dbReference type="ARBA" id="ARBA00022723"/>
    </source>
</evidence>
<evidence type="ECO:0000256" key="5">
    <source>
        <dbReference type="SAM" id="MobiDB-lite"/>
    </source>
</evidence>
<dbReference type="PANTHER" id="PTHR12549">
    <property type="entry name" value="JMJC DOMAIN-CONTAINING HISTONE DEMETHYLATION PROTEIN"/>
    <property type="match status" value="1"/>
</dbReference>
<comment type="caution">
    <text evidence="6">The sequence shown here is derived from an EMBL/GenBank/DDBJ whole genome shotgun (WGS) entry which is preliminary data.</text>
</comment>
<comment type="subcellular location">
    <subcellularLocation>
        <location evidence="1">Nucleus</location>
    </subcellularLocation>
</comment>
<keyword evidence="7" id="KW-1185">Reference proteome</keyword>
<keyword evidence="3" id="KW-0479">Metal-binding</keyword>
<dbReference type="InterPro" id="IPR045109">
    <property type="entry name" value="LSDs-like"/>
</dbReference>
<keyword evidence="4" id="KW-0539">Nucleus</keyword>
<feature type="compositionally biased region" description="Acidic residues" evidence="5">
    <location>
        <begin position="19"/>
        <end position="38"/>
    </location>
</feature>
<reference evidence="6 7" key="1">
    <citation type="journal article" date="2021" name="BMC Genomics">
        <title>Datura genome reveals duplications of psychoactive alkaloid biosynthetic genes and high mutation rate following tissue culture.</title>
        <authorList>
            <person name="Rajewski A."/>
            <person name="Carter-House D."/>
            <person name="Stajich J."/>
            <person name="Litt A."/>
        </authorList>
    </citation>
    <scope>NUCLEOTIDE SEQUENCE [LARGE SCALE GENOMIC DNA]</scope>
    <source>
        <strain evidence="6">AR-01</strain>
    </source>
</reference>
<dbReference type="Proteomes" id="UP000823775">
    <property type="component" value="Unassembled WGS sequence"/>
</dbReference>
<name>A0ABS8SND0_DATST</name>
<sequence>MPNKRRKSDIPVVIIDSSTSDEEEDDVDYLGDSSDDDSCGNSNNKKRKKMGISRPNQTRGGETAGKKESKMCHQCQRSDKDEVLVPNVKLRDTVFPASLDGKPQGQIQDLNSGYPRMTEEAFKAYAVCQNLCNCIACLRKLDGLAEVGFFQFFSLSNARKTFTYCKLSGTLVCNAAVDECRSEVQ</sequence>
<evidence type="ECO:0000256" key="4">
    <source>
        <dbReference type="ARBA" id="ARBA00023242"/>
    </source>
</evidence>
<proteinExistence type="inferred from homology"/>
<evidence type="ECO:0000313" key="6">
    <source>
        <dbReference type="EMBL" id="MCD7460407.1"/>
    </source>
</evidence>